<keyword evidence="2" id="KW-1185">Reference proteome</keyword>
<reference evidence="1 2" key="1">
    <citation type="submission" date="2021-02" db="EMBL/GenBank/DDBJ databases">
        <authorList>
            <person name="Han P."/>
        </authorList>
    </citation>
    <scope>NUCLEOTIDE SEQUENCE [LARGE SCALE GENOMIC DNA]</scope>
    <source>
        <strain evidence="1">Candidatus Nitrospira sp. ZN2</strain>
    </source>
</reference>
<proteinExistence type="predicted"/>
<sequence>MPPLFPHRTEARRTGIVRLAPALAAAAADGLFEHPASGDTIVSLSTHTFHTFIWPRRAAVSPAARSQSGRPSAGA</sequence>
<gene>
    <name evidence="1" type="ORF">NSPZN2_60066</name>
</gene>
<evidence type="ECO:0000313" key="1">
    <source>
        <dbReference type="EMBL" id="CAE6792270.1"/>
    </source>
</evidence>
<protein>
    <submittedName>
        <fullName evidence="1">Uncharacterized protein</fullName>
    </submittedName>
</protein>
<dbReference type="EMBL" id="CAJNBJ010000019">
    <property type="protein sequence ID" value="CAE6792270.1"/>
    <property type="molecule type" value="Genomic_DNA"/>
</dbReference>
<comment type="caution">
    <text evidence="1">The sequence shown here is derived from an EMBL/GenBank/DDBJ whole genome shotgun (WGS) entry which is preliminary data.</text>
</comment>
<accession>A0ABM8S713</accession>
<evidence type="ECO:0000313" key="2">
    <source>
        <dbReference type="Proteomes" id="UP000675880"/>
    </source>
</evidence>
<organism evidence="1 2">
    <name type="scientific">Nitrospira defluvii</name>
    <dbReference type="NCBI Taxonomy" id="330214"/>
    <lineage>
        <taxon>Bacteria</taxon>
        <taxon>Pseudomonadati</taxon>
        <taxon>Nitrospirota</taxon>
        <taxon>Nitrospiria</taxon>
        <taxon>Nitrospirales</taxon>
        <taxon>Nitrospiraceae</taxon>
        <taxon>Nitrospira</taxon>
    </lineage>
</organism>
<name>A0ABM8S713_9BACT</name>
<dbReference type="Proteomes" id="UP000675880">
    <property type="component" value="Unassembled WGS sequence"/>
</dbReference>